<reference evidence="2" key="1">
    <citation type="journal article" date="2020" name="Phytopathology">
        <title>Genome Sequence Resources of Colletotrichum truncatum, C. plurivorum, C. musicola, and C. sojae: Four Species Pathogenic to Soybean (Glycine max).</title>
        <authorList>
            <person name="Rogerio F."/>
            <person name="Boufleur T.R."/>
            <person name="Ciampi-Guillardi M."/>
            <person name="Sukno S.A."/>
            <person name="Thon M.R."/>
            <person name="Massola Junior N.S."/>
            <person name="Baroncelli R."/>
        </authorList>
    </citation>
    <scope>NUCLEOTIDE SEQUENCE</scope>
    <source>
        <strain evidence="2">LFN0074</strain>
    </source>
</reference>
<dbReference type="InterPro" id="IPR010730">
    <property type="entry name" value="HET"/>
</dbReference>
<evidence type="ECO:0000313" key="3">
    <source>
        <dbReference type="Proteomes" id="UP000639643"/>
    </source>
</evidence>
<evidence type="ECO:0000313" key="2">
    <source>
        <dbReference type="EMBL" id="KAF6787328.1"/>
    </source>
</evidence>
<organism evidence="2 3">
    <name type="scientific">Colletotrichum musicola</name>
    <dbReference type="NCBI Taxonomy" id="2175873"/>
    <lineage>
        <taxon>Eukaryota</taxon>
        <taxon>Fungi</taxon>
        <taxon>Dikarya</taxon>
        <taxon>Ascomycota</taxon>
        <taxon>Pezizomycotina</taxon>
        <taxon>Sordariomycetes</taxon>
        <taxon>Hypocreomycetidae</taxon>
        <taxon>Glomerellales</taxon>
        <taxon>Glomerellaceae</taxon>
        <taxon>Colletotrichum</taxon>
        <taxon>Colletotrichum orchidearum species complex</taxon>
    </lineage>
</organism>
<gene>
    <name evidence="2" type="ORF">CMUS01_16457</name>
</gene>
<protein>
    <submittedName>
        <fullName evidence="2">Heterokaryon incompatibility protein</fullName>
    </submittedName>
</protein>
<dbReference type="Pfam" id="PF06985">
    <property type="entry name" value="HET"/>
    <property type="match status" value="1"/>
</dbReference>
<accession>A0A8H6MIZ5</accession>
<proteinExistence type="predicted"/>
<name>A0A8H6MIZ5_9PEZI</name>
<keyword evidence="3" id="KW-1185">Reference proteome</keyword>
<dbReference type="AlphaFoldDB" id="A0A8H6MIZ5"/>
<feature type="non-terminal residue" evidence="2">
    <location>
        <position position="1"/>
    </location>
</feature>
<dbReference type="EMBL" id="WIGM01001879">
    <property type="protein sequence ID" value="KAF6787328.1"/>
    <property type="molecule type" value="Genomic_DNA"/>
</dbReference>
<dbReference type="PANTHER" id="PTHR33112:SF10">
    <property type="entry name" value="TOL"/>
    <property type="match status" value="1"/>
</dbReference>
<dbReference type="Proteomes" id="UP000639643">
    <property type="component" value="Unassembled WGS sequence"/>
</dbReference>
<dbReference type="OrthoDB" id="3486565at2759"/>
<feature type="domain" description="Heterokaryon incompatibility" evidence="1">
    <location>
        <begin position="21"/>
        <end position="179"/>
    </location>
</feature>
<evidence type="ECO:0000259" key="1">
    <source>
        <dbReference type="Pfam" id="PF06985"/>
    </source>
</evidence>
<comment type="caution">
    <text evidence="2">The sequence shown here is derived from an EMBL/GenBank/DDBJ whole genome shotgun (WGS) entry which is preliminary data.</text>
</comment>
<sequence>ASFDISARLCESEELPTTTRYVTLSHCWGDKEFFKLTQHNHEILRQSIPVLSLQKTFQDAMFLALELGIAYLWIDSLCIVQDSYDDWLYESKKMGGVYCYAECNIAATGYRDGTSGLFGERAALPILHPTLPLKCVLFKEDFGGAEQHFNGFYTAADSLQFELQVNRSILNSRAWVAQERALSPSIIHFTPEKVWWECSEMVADEAISSHKFFSTVQNRPGKTIRSLETDQKREIYRFWRRFALRYAGTRITKSEDRFPAASGIARVLEGMLNENYIAGFWEGDLVRSLLWRRTGVVHDIPPTQLAPSWSWAHMCGDVNNELDHHFEDIEPLEGVQIKVLSEVPGFESDLKSLPIERSCVRGLAVKGPLRRLPPNLQSNLQDNVEMD</sequence>
<dbReference type="PANTHER" id="PTHR33112">
    <property type="entry name" value="DOMAIN PROTEIN, PUTATIVE-RELATED"/>
    <property type="match status" value="1"/>
</dbReference>